<gene>
    <name evidence="1" type="ORF">M421DRAFT_408664</name>
</gene>
<dbReference type="RefSeq" id="XP_033451437.1">
    <property type="nucleotide sequence ID" value="XM_033590354.1"/>
</dbReference>
<sequence>MHKLLIAARVCHGEVVSTRLGSAAATRDCGQARIEAAVNGDVGVRSRSHMQSPRPRANVSNHVQRRSGRRSRSIDALIGGLHVGKRSDLACFCQHMWRFGNAHYEHALSVMRRRLLADRFDALTVTSMGYHERWHHEHGQAVGHRLGFRFQGCTPRLMSGR</sequence>
<evidence type="ECO:0000313" key="2">
    <source>
        <dbReference type="Proteomes" id="UP000800082"/>
    </source>
</evidence>
<keyword evidence="2" id="KW-1185">Reference proteome</keyword>
<dbReference type="GeneID" id="54348018"/>
<dbReference type="EMBL" id="ML978961">
    <property type="protein sequence ID" value="KAF1931189.1"/>
    <property type="molecule type" value="Genomic_DNA"/>
</dbReference>
<protein>
    <submittedName>
        <fullName evidence="1">Uncharacterized protein</fullName>
    </submittedName>
</protein>
<proteinExistence type="predicted"/>
<dbReference type="AlphaFoldDB" id="A0A6A5RUE8"/>
<reference evidence="1" key="1">
    <citation type="journal article" date="2020" name="Stud. Mycol.">
        <title>101 Dothideomycetes genomes: a test case for predicting lifestyles and emergence of pathogens.</title>
        <authorList>
            <person name="Haridas S."/>
            <person name="Albert R."/>
            <person name="Binder M."/>
            <person name="Bloem J."/>
            <person name="Labutti K."/>
            <person name="Salamov A."/>
            <person name="Andreopoulos B."/>
            <person name="Baker S."/>
            <person name="Barry K."/>
            <person name="Bills G."/>
            <person name="Bluhm B."/>
            <person name="Cannon C."/>
            <person name="Castanera R."/>
            <person name="Culley D."/>
            <person name="Daum C."/>
            <person name="Ezra D."/>
            <person name="Gonzalez J."/>
            <person name="Henrissat B."/>
            <person name="Kuo A."/>
            <person name="Liang C."/>
            <person name="Lipzen A."/>
            <person name="Lutzoni F."/>
            <person name="Magnuson J."/>
            <person name="Mondo S."/>
            <person name="Nolan M."/>
            <person name="Ohm R."/>
            <person name="Pangilinan J."/>
            <person name="Park H.-J."/>
            <person name="Ramirez L."/>
            <person name="Alfaro M."/>
            <person name="Sun H."/>
            <person name="Tritt A."/>
            <person name="Yoshinaga Y."/>
            <person name="Zwiers L.-H."/>
            <person name="Turgeon B."/>
            <person name="Goodwin S."/>
            <person name="Spatafora J."/>
            <person name="Crous P."/>
            <person name="Grigoriev I."/>
        </authorList>
    </citation>
    <scope>NUCLEOTIDE SEQUENCE</scope>
    <source>
        <strain evidence="1">CBS 183.55</strain>
    </source>
</reference>
<dbReference type="Proteomes" id="UP000800082">
    <property type="component" value="Unassembled WGS sequence"/>
</dbReference>
<evidence type="ECO:0000313" key="1">
    <source>
        <dbReference type="EMBL" id="KAF1931189.1"/>
    </source>
</evidence>
<name>A0A6A5RUE8_9PLEO</name>
<accession>A0A6A5RUE8</accession>
<organism evidence="1 2">
    <name type="scientific">Didymella exigua CBS 183.55</name>
    <dbReference type="NCBI Taxonomy" id="1150837"/>
    <lineage>
        <taxon>Eukaryota</taxon>
        <taxon>Fungi</taxon>
        <taxon>Dikarya</taxon>
        <taxon>Ascomycota</taxon>
        <taxon>Pezizomycotina</taxon>
        <taxon>Dothideomycetes</taxon>
        <taxon>Pleosporomycetidae</taxon>
        <taxon>Pleosporales</taxon>
        <taxon>Pleosporineae</taxon>
        <taxon>Didymellaceae</taxon>
        <taxon>Didymella</taxon>
    </lineage>
</organism>